<protein>
    <submittedName>
        <fullName evidence="1">VP1054</fullName>
    </submittedName>
</protein>
<sequence length="399" mass="45417">MTICFWLVTVTLCAMCSTKKPVKLNPCASVKLVPHKPIRPTKMQCWMHPRRATCRVQRLRNAYHDERNESGLLHMTVYSDIFLDERAQPYYKRLLRKRSDAAAARRAFLNAGQVHDCLLIEPAPSEQFKSIEEAGETNMSTLKTILVTLLDFLGNVKAYEYLLVVDRLIIDLVYSEFRVVVLPQHAYVLIQACESVDSSDDEDNNDDNERCKRRVEPPWNQILTASYVAVANRDEDARYNDWQRQSQYIYQTFLVYATLLTTILKQSNPFIISENTSVSVLLRTLGKCPDNPERVNCCKLSYGGAPPGHIMCPPRAIVKKIYSYVNWALNPHKDLRYSALIAQPSDATTGAGSENLRENINCDLHPDDVTPLNLLDWDNFVSAFMDYFGVPPSARSASI</sequence>
<evidence type="ECO:0000313" key="1">
    <source>
        <dbReference type="EMBL" id="BAE72385.1"/>
    </source>
</evidence>
<organism evidence="1 2">
    <name type="scientific">Hyphantria cunea nuclear polyhedrosis virus</name>
    <name type="common">HcNPV</name>
    <dbReference type="NCBI Taxonomy" id="28288"/>
    <lineage>
        <taxon>Viruses</taxon>
        <taxon>Viruses incertae sedis</taxon>
        <taxon>Naldaviricetes</taxon>
        <taxon>Lefavirales</taxon>
        <taxon>Baculoviridae</taxon>
        <taxon>Alphabaculovirus</taxon>
        <taxon>Alphabaculovirus hycuneae</taxon>
    </lineage>
</organism>
<dbReference type="GeneID" id="3890581"/>
<dbReference type="EMBL" id="AP009046">
    <property type="protein sequence ID" value="BAE72385.1"/>
    <property type="molecule type" value="Genomic_DNA"/>
</dbReference>
<dbReference type="KEGG" id="vg:3890581"/>
<reference evidence="1 2" key="1">
    <citation type="journal article" date="2002" name="Virus Genes">
        <title>Identification and characterization of Hyphantria cunea nucleopolyhedrovirus homologous repeated regions.</title>
        <authorList>
            <person name="FelipeAlves C.A."/>
            <person name="Ikeda M."/>
            <person name="Kobayashi M."/>
        </authorList>
    </citation>
    <scope>NUCLEOTIDE SEQUENCE [LARGE SCALE GENOMIC DNA]</scope>
</reference>
<dbReference type="InterPro" id="IPR008416">
    <property type="entry name" value="Baculo_VP1054"/>
</dbReference>
<evidence type="ECO:0000313" key="2">
    <source>
        <dbReference type="Proteomes" id="UP000202376"/>
    </source>
</evidence>
<organismHost>
    <name type="scientific">Lepidoptera</name>
    <name type="common">moths &amp; butterflies</name>
    <dbReference type="NCBI Taxonomy" id="7088"/>
</organismHost>
<dbReference type="Proteomes" id="UP000202376">
    <property type="component" value="Segment"/>
</dbReference>
<dbReference type="RefSeq" id="YP_473284.1">
    <property type="nucleotide sequence ID" value="NC_007767.1"/>
</dbReference>
<reference evidence="1 2" key="2">
    <citation type="journal article" date="2004" name="Virology">
        <title>Identification and functional analysis of Hyphantria cunea nucleopolyhedrovirus iap genes.</title>
        <authorList>
            <person name="Ikeda M."/>
            <person name="Yanagimoto K."/>
            <person name="Kobayashi M."/>
        </authorList>
    </citation>
    <scope>NUCLEOTIDE SEQUENCE [LARGE SCALE GENOMIC DNA]</scope>
</reference>
<dbReference type="OrthoDB" id="6189at10239"/>
<reference evidence="1 2" key="3">
    <citation type="journal article" date="2006" name="J. Gen. Virol.">
        <title>Gene organization and complete sequence of the Hyphantria cunea nucleopolyhedrovirus genome.</title>
        <authorList>
            <person name="Ikeda M."/>
            <person name="Shikata M."/>
            <person name="Shirata N."/>
            <person name="Chaeychomsri S."/>
            <person name="Kobayashi M."/>
        </authorList>
    </citation>
    <scope>NUCLEOTIDE SEQUENCE [LARGE SCALE GENOMIC DNA]</scope>
</reference>
<gene>
    <name evidence="1" type="primary">vp1054</name>
    <name evidence="1" type="ORF">HynVgp096</name>
</gene>
<accession>Q2NP15</accession>
<keyword evidence="2" id="KW-1185">Reference proteome</keyword>
<name>Q2NP15_NPVHC</name>
<proteinExistence type="predicted"/>
<dbReference type="Pfam" id="PF05789">
    <property type="entry name" value="Baculo_VP1054"/>
    <property type="match status" value="1"/>
</dbReference>